<keyword evidence="1" id="KW-0732">Signal</keyword>
<proteinExistence type="predicted"/>
<organism evidence="2 3">
    <name type="scientific">Pseudomassariella vexata</name>
    <dbReference type="NCBI Taxonomy" id="1141098"/>
    <lineage>
        <taxon>Eukaryota</taxon>
        <taxon>Fungi</taxon>
        <taxon>Dikarya</taxon>
        <taxon>Ascomycota</taxon>
        <taxon>Pezizomycotina</taxon>
        <taxon>Sordariomycetes</taxon>
        <taxon>Xylariomycetidae</taxon>
        <taxon>Amphisphaeriales</taxon>
        <taxon>Pseudomassariaceae</taxon>
        <taxon>Pseudomassariella</taxon>
    </lineage>
</organism>
<dbReference type="GeneID" id="63780062"/>
<dbReference type="RefSeq" id="XP_040715488.1">
    <property type="nucleotide sequence ID" value="XM_040863850.1"/>
</dbReference>
<dbReference type="PANTHER" id="PTHR39219:SF1">
    <property type="entry name" value="ER MEMBRANE PROTEIN COMPLEX SUBUNIT 10"/>
    <property type="match status" value="1"/>
</dbReference>
<dbReference type="PANTHER" id="PTHR39219">
    <property type="entry name" value="ER MEMBRANE PROTEIN COMPLEX SUBUNIT 10"/>
    <property type="match status" value="1"/>
</dbReference>
<reference evidence="2 3" key="1">
    <citation type="submission" date="2016-07" db="EMBL/GenBank/DDBJ databases">
        <title>Pervasive Adenine N6-methylation of Active Genes in Fungi.</title>
        <authorList>
            <consortium name="DOE Joint Genome Institute"/>
            <person name="Mondo S.J."/>
            <person name="Dannebaum R.O."/>
            <person name="Kuo R.C."/>
            <person name="Labutti K."/>
            <person name="Haridas S."/>
            <person name="Kuo A."/>
            <person name="Salamov A."/>
            <person name="Ahrendt S.R."/>
            <person name="Lipzen A."/>
            <person name="Sullivan W."/>
            <person name="Andreopoulos W.B."/>
            <person name="Clum A."/>
            <person name="Lindquist E."/>
            <person name="Daum C."/>
            <person name="Ramamoorthy G.K."/>
            <person name="Gryganskyi A."/>
            <person name="Culley D."/>
            <person name="Magnuson J.K."/>
            <person name="James T.Y."/>
            <person name="O'Malley M.A."/>
            <person name="Stajich J.E."/>
            <person name="Spatafora J.W."/>
            <person name="Visel A."/>
            <person name="Grigoriev I.V."/>
        </authorList>
    </citation>
    <scope>NUCLEOTIDE SEQUENCE [LARGE SCALE GENOMIC DNA]</scope>
    <source>
        <strain evidence="2 3">CBS 129021</strain>
    </source>
</reference>
<comment type="caution">
    <text evidence="2">The sequence shown here is derived from an EMBL/GenBank/DDBJ whole genome shotgun (WGS) entry which is preliminary data.</text>
</comment>
<dbReference type="OrthoDB" id="1894652at2759"/>
<keyword evidence="3" id="KW-1185">Reference proteome</keyword>
<evidence type="ECO:0000256" key="1">
    <source>
        <dbReference type="SAM" id="SignalP"/>
    </source>
</evidence>
<gene>
    <name evidence="2" type="ORF">BCR38DRAFT_485212</name>
</gene>
<evidence type="ECO:0008006" key="4">
    <source>
        <dbReference type="Google" id="ProtNLM"/>
    </source>
</evidence>
<dbReference type="InParanoid" id="A0A1Y2DYB2"/>
<feature type="signal peptide" evidence="1">
    <location>
        <begin position="1"/>
        <end position="21"/>
    </location>
</feature>
<sequence length="196" mass="20904">MRLTTIFPGLAALVFYSTALATGDQTAALYIQPISQSSPPAPALLAEIQYNVFSPQDAQVASFEFPDLPEDTKTFRVGTYDAATDAWTSSTSVASVDNFGKGYSPALILTVDLEGKVVGSACRAFKIDAGQTRDFGPQAVVRVVELGRQPELNKPVVLGADGKKGDVGEEKTLLQKYWWVMLIVVLLTLTGGGDGK</sequence>
<protein>
    <recommendedName>
        <fullName evidence="4">Cyclin-dependent protein kinase regulator pho80</fullName>
    </recommendedName>
</protein>
<dbReference type="STRING" id="1141098.A0A1Y2DYB2"/>
<feature type="chain" id="PRO_5013254445" description="Cyclin-dependent protein kinase regulator pho80" evidence="1">
    <location>
        <begin position="22"/>
        <end position="196"/>
    </location>
</feature>
<dbReference type="Proteomes" id="UP000193689">
    <property type="component" value="Unassembled WGS sequence"/>
</dbReference>
<evidence type="ECO:0000313" key="2">
    <source>
        <dbReference type="EMBL" id="ORY64074.1"/>
    </source>
</evidence>
<dbReference type="AlphaFoldDB" id="A0A1Y2DYB2"/>
<name>A0A1Y2DYB2_9PEZI</name>
<evidence type="ECO:0000313" key="3">
    <source>
        <dbReference type="Proteomes" id="UP000193689"/>
    </source>
</evidence>
<accession>A0A1Y2DYB2</accession>
<dbReference type="EMBL" id="MCFJ01000007">
    <property type="protein sequence ID" value="ORY64074.1"/>
    <property type="molecule type" value="Genomic_DNA"/>
</dbReference>